<comment type="caution">
    <text evidence="2">The sequence shown here is derived from an EMBL/GenBank/DDBJ whole genome shotgun (WGS) entry which is preliminary data.</text>
</comment>
<dbReference type="Pfam" id="PF12937">
    <property type="entry name" value="F-box-like"/>
    <property type="match status" value="1"/>
</dbReference>
<dbReference type="SUPFAM" id="SSF52047">
    <property type="entry name" value="RNI-like"/>
    <property type="match status" value="1"/>
</dbReference>
<evidence type="ECO:0000259" key="1">
    <source>
        <dbReference type="Pfam" id="PF12937"/>
    </source>
</evidence>
<dbReference type="InterPro" id="IPR001810">
    <property type="entry name" value="F-box_dom"/>
</dbReference>
<dbReference type="Pfam" id="PF00560">
    <property type="entry name" value="LRR_1"/>
    <property type="match status" value="1"/>
</dbReference>
<gene>
    <name evidence="2" type="ORF">F8M41_025077</name>
</gene>
<dbReference type="InterPro" id="IPR032675">
    <property type="entry name" value="LRR_dom_sf"/>
</dbReference>
<dbReference type="SUPFAM" id="SSF81383">
    <property type="entry name" value="F-box domain"/>
    <property type="match status" value="1"/>
</dbReference>
<evidence type="ECO:0000313" key="3">
    <source>
        <dbReference type="Proteomes" id="UP000439903"/>
    </source>
</evidence>
<dbReference type="AlphaFoldDB" id="A0A8H4ET79"/>
<dbReference type="InterPro" id="IPR001611">
    <property type="entry name" value="Leu-rich_rpt"/>
</dbReference>
<name>A0A8H4ET79_GIGMA</name>
<reference evidence="2 3" key="1">
    <citation type="journal article" date="2019" name="Environ. Microbiol.">
        <title>At the nexus of three kingdoms: the genome of the mycorrhizal fungus Gigaspora margarita provides insights into plant, endobacterial and fungal interactions.</title>
        <authorList>
            <person name="Venice F."/>
            <person name="Ghignone S."/>
            <person name="Salvioli di Fossalunga A."/>
            <person name="Amselem J."/>
            <person name="Novero M."/>
            <person name="Xianan X."/>
            <person name="Sedzielewska Toro K."/>
            <person name="Morin E."/>
            <person name="Lipzen A."/>
            <person name="Grigoriev I.V."/>
            <person name="Henrissat B."/>
            <person name="Martin F.M."/>
            <person name="Bonfante P."/>
        </authorList>
    </citation>
    <scope>NUCLEOTIDE SEQUENCE [LARGE SCALE GENOMIC DNA]</scope>
    <source>
        <strain evidence="2 3">BEG34</strain>
    </source>
</reference>
<protein>
    <submittedName>
        <fullName evidence="2">F-box domain-containing protein</fullName>
    </submittedName>
</protein>
<evidence type="ECO:0000313" key="2">
    <source>
        <dbReference type="EMBL" id="KAF0549650.1"/>
    </source>
</evidence>
<dbReference type="Gene3D" id="3.80.10.10">
    <property type="entry name" value="Ribonuclease Inhibitor"/>
    <property type="match status" value="2"/>
</dbReference>
<dbReference type="EMBL" id="WTPW01000089">
    <property type="protein sequence ID" value="KAF0549650.1"/>
    <property type="molecule type" value="Genomic_DNA"/>
</dbReference>
<dbReference type="InterPro" id="IPR052394">
    <property type="entry name" value="LRR-containing"/>
</dbReference>
<dbReference type="InterPro" id="IPR036047">
    <property type="entry name" value="F-box-like_dom_sf"/>
</dbReference>
<organism evidence="2 3">
    <name type="scientific">Gigaspora margarita</name>
    <dbReference type="NCBI Taxonomy" id="4874"/>
    <lineage>
        <taxon>Eukaryota</taxon>
        <taxon>Fungi</taxon>
        <taxon>Fungi incertae sedis</taxon>
        <taxon>Mucoromycota</taxon>
        <taxon>Glomeromycotina</taxon>
        <taxon>Glomeromycetes</taxon>
        <taxon>Diversisporales</taxon>
        <taxon>Gigasporaceae</taxon>
        <taxon>Gigaspora</taxon>
    </lineage>
</organism>
<dbReference type="OrthoDB" id="120976at2759"/>
<dbReference type="CDD" id="cd09917">
    <property type="entry name" value="F-box_SF"/>
    <property type="match status" value="1"/>
</dbReference>
<proteinExistence type="predicted"/>
<dbReference type="Pfam" id="PF13516">
    <property type="entry name" value="LRR_6"/>
    <property type="match status" value="2"/>
</dbReference>
<dbReference type="PANTHER" id="PTHR24114">
    <property type="entry name" value="LEUCINE RICH REPEAT FAMILY PROTEIN"/>
    <property type="match status" value="1"/>
</dbReference>
<feature type="domain" description="F-box" evidence="1">
    <location>
        <begin position="2"/>
        <end position="44"/>
    </location>
</feature>
<keyword evidence="3" id="KW-1185">Reference proteome</keyword>
<dbReference type="PANTHER" id="PTHR24114:SF2">
    <property type="entry name" value="F-BOX DOMAIN-CONTAINING PROTEIN-RELATED"/>
    <property type="match status" value="1"/>
</dbReference>
<dbReference type="Proteomes" id="UP000439903">
    <property type="component" value="Unassembled WGS sequence"/>
</dbReference>
<accession>A0A8H4ET79</accession>
<sequence length="280" mass="31809">MTQLPDECLSEIFLNLEGQYKNLFSCLLVNRQWCRNVVPILWSEPEFFKNCKLVRTCLLALNSEERALLTSHNIMLQDDQNPFFDYPRYITAIYILTDTGIINWFKNEVVSSHNSTHVKIDSKSPKVQIIRYALTIMLLRKTEKPKYLRVYGPIHNKMVDLLAKIFIHNKTLTFLSLEDNKLTSKIRKLLVESLCKNTTLTHLDFSNNKLDSERGKILAEALGGNALAKALSKNISLAYLDLSNNNLDSGVGKPLKDALSKNTTLISLELEGAVDFVCAV</sequence>